<evidence type="ECO:0008006" key="4">
    <source>
        <dbReference type="Google" id="ProtNLM"/>
    </source>
</evidence>
<keyword evidence="1" id="KW-0812">Transmembrane</keyword>
<dbReference type="EMBL" id="AKKU01000001">
    <property type="protein sequence ID" value="EIW90389.1"/>
    <property type="molecule type" value="Genomic_DNA"/>
</dbReference>
<dbReference type="AlphaFoldDB" id="I9P687"/>
<dbReference type="Pfam" id="PF14316">
    <property type="entry name" value="DUF4381"/>
    <property type="match status" value="1"/>
</dbReference>
<sequence length="166" mass="18999">MTDQAQLLSLLADINEPPYPDTPLLAPGHWLLIALAALGLAMLSYHLWRRWQQQAAKRQAWREFQRLDPQDELLATQLNQLLKRLLKSYWPSHPLLSAGTADWQQHWQQCLPPDVRLPDLSVLLYQAPSQHSVADRQQLYHAARLYLQAFNATKLSPILSSGGQHV</sequence>
<feature type="transmembrane region" description="Helical" evidence="1">
    <location>
        <begin position="28"/>
        <end position="48"/>
    </location>
</feature>
<name>I9P687_9ALTE</name>
<keyword evidence="3" id="KW-1185">Reference proteome</keyword>
<keyword evidence="1" id="KW-1133">Transmembrane helix</keyword>
<dbReference type="InterPro" id="IPR025489">
    <property type="entry name" value="DUF4381"/>
</dbReference>
<dbReference type="RefSeq" id="WP_008983163.1">
    <property type="nucleotide sequence ID" value="NZ_AKKU01000001.1"/>
</dbReference>
<dbReference type="PATRIC" id="fig|1195246.3.peg.188"/>
<keyword evidence="1" id="KW-0472">Membrane</keyword>
<gene>
    <name evidence="2" type="ORF">AGRI_00925</name>
</gene>
<protein>
    <recommendedName>
        <fullName evidence="4">DUF4381 domain-containing protein</fullName>
    </recommendedName>
</protein>
<evidence type="ECO:0000256" key="1">
    <source>
        <dbReference type="SAM" id="Phobius"/>
    </source>
</evidence>
<evidence type="ECO:0000313" key="3">
    <source>
        <dbReference type="Proteomes" id="UP000035062"/>
    </source>
</evidence>
<dbReference type="Proteomes" id="UP000035062">
    <property type="component" value="Unassembled WGS sequence"/>
</dbReference>
<dbReference type="STRING" id="1195246.AGRI_00925"/>
<evidence type="ECO:0000313" key="2">
    <source>
        <dbReference type="EMBL" id="EIW90389.1"/>
    </source>
</evidence>
<reference evidence="2 3" key="1">
    <citation type="journal article" date="2012" name="J. Bacteriol.">
        <title>Genome Sequence of Pectin-Degrading Alishewanella agri, Isolated from Landfill Soil.</title>
        <authorList>
            <person name="Kim J."/>
            <person name="Jung J."/>
            <person name="Sung J.S."/>
            <person name="Chun J."/>
            <person name="Park W."/>
        </authorList>
    </citation>
    <scope>NUCLEOTIDE SEQUENCE [LARGE SCALE GENOMIC DNA]</scope>
    <source>
        <strain evidence="2 3">BL06</strain>
    </source>
</reference>
<comment type="caution">
    <text evidence="2">The sequence shown here is derived from an EMBL/GenBank/DDBJ whole genome shotgun (WGS) entry which is preliminary data.</text>
</comment>
<accession>I9P687</accession>
<proteinExistence type="predicted"/>
<organism evidence="2 3">
    <name type="scientific">Alishewanella agri BL06</name>
    <dbReference type="NCBI Taxonomy" id="1195246"/>
    <lineage>
        <taxon>Bacteria</taxon>
        <taxon>Pseudomonadati</taxon>
        <taxon>Pseudomonadota</taxon>
        <taxon>Gammaproteobacteria</taxon>
        <taxon>Alteromonadales</taxon>
        <taxon>Alteromonadaceae</taxon>
        <taxon>Alishewanella</taxon>
    </lineage>
</organism>